<name>A0A093UXG4_TALMA</name>
<feature type="compositionally biased region" description="Low complexity" evidence="1">
    <location>
        <begin position="148"/>
        <end position="157"/>
    </location>
</feature>
<feature type="region of interest" description="Disordered" evidence="1">
    <location>
        <begin position="127"/>
        <end position="162"/>
    </location>
</feature>
<dbReference type="HOGENOM" id="CLU_622722_0_0_1"/>
<organism evidence="2">
    <name type="scientific">Talaromyces marneffei PM1</name>
    <dbReference type="NCBI Taxonomy" id="1077442"/>
    <lineage>
        <taxon>Eukaryota</taxon>
        <taxon>Fungi</taxon>
        <taxon>Dikarya</taxon>
        <taxon>Ascomycota</taxon>
        <taxon>Pezizomycotina</taxon>
        <taxon>Eurotiomycetes</taxon>
        <taxon>Eurotiomycetidae</taxon>
        <taxon>Eurotiales</taxon>
        <taxon>Trichocomaceae</taxon>
        <taxon>Talaromyces</taxon>
        <taxon>Talaromyces sect. Talaromyces</taxon>
    </lineage>
</organism>
<gene>
    <name evidence="2" type="ORF">GQ26_0250610</name>
</gene>
<reference key="1">
    <citation type="journal article" date="2014" name="PLoS Genet.">
        <title>Signature Gene Expression Reveals Novel Clues to the Molecular Mechanisms of Dimorphic Transition in Penicillium marneffei.</title>
        <authorList>
            <person name="Yang E."/>
            <person name="Wang G."/>
            <person name="Cai J."/>
            <person name="Woo P.C."/>
            <person name="Lau S.K."/>
            <person name="Yuen K.-Y."/>
            <person name="Chow W.-N."/>
            <person name="Lin X."/>
        </authorList>
    </citation>
    <scope>NUCLEOTIDE SEQUENCE [LARGE SCALE GENOMIC DNA]</scope>
    <source>
        <strain>PM1</strain>
    </source>
</reference>
<accession>A0A093UXG4</accession>
<reference evidence="2" key="2">
    <citation type="journal article" date="2014" name="PLoS Genet.">
        <title>Signature gene expression reveals novel clues to the molecular mechanisms of dimorphic transition in Penicillium marneffei.</title>
        <authorList>
            <person name="Yang E."/>
            <person name="Wang G."/>
            <person name="Cai J."/>
            <person name="Woo P.C."/>
            <person name="Lau S.K."/>
            <person name="Yuen K.-Y."/>
            <person name="Chow W.-N."/>
            <person name="Lin X."/>
        </authorList>
    </citation>
    <scope>NUCLEOTIDE SEQUENCE</scope>
    <source>
        <strain evidence="2">PM1</strain>
    </source>
</reference>
<feature type="region of interest" description="Disordered" evidence="1">
    <location>
        <begin position="1"/>
        <end position="23"/>
    </location>
</feature>
<dbReference type="AlphaFoldDB" id="A0A093UXG4"/>
<dbReference type="eggNOG" id="KOG4498">
    <property type="taxonomic scope" value="Eukaryota"/>
</dbReference>
<dbReference type="EMBL" id="JPOX01000025">
    <property type="protein sequence ID" value="KFX44962.1"/>
    <property type="molecule type" value="Genomic_DNA"/>
</dbReference>
<proteinExistence type="predicted"/>
<protein>
    <submittedName>
        <fullName evidence="2">Thioredoxin-like protein AAED1, chloroplastic</fullName>
    </submittedName>
</protein>
<dbReference type="InterPro" id="IPR032801">
    <property type="entry name" value="PXL2A/B/C"/>
</dbReference>
<dbReference type="Pfam" id="PF13911">
    <property type="entry name" value="AhpC-TSA_2"/>
    <property type="match status" value="1"/>
</dbReference>
<evidence type="ECO:0000313" key="2">
    <source>
        <dbReference type="EMBL" id="KFX44962.1"/>
    </source>
</evidence>
<comment type="caution">
    <text evidence="2">The sequence shown here is derived from an EMBL/GenBank/DDBJ whole genome shotgun (WGS) entry which is preliminary data.</text>
</comment>
<evidence type="ECO:0000256" key="1">
    <source>
        <dbReference type="SAM" id="MobiDB-lite"/>
    </source>
</evidence>
<sequence>MPIEYMYRSHQSGSDKSHRPALRSRTQTFVDLSSRFSALPVTSSSFSSSTIYKHENAGRITTAYAITVTAINNGKDNYPQKRENKSVTYVTKTGNTTTAAVRVVTIKKPYVVDKPLPLTPVETQINAVEGLRKRSTHSKSSEKDSKSTGRSSRGSKTPTNNIIERAGKLDIVDLDGNQFPFRELYSSSSDFPFTETERHEKVMTIFIRPSFCCRQQLRRAFIKDFLSSLKSNSGLPSNTKLIIIWCGSHIRLRRLIQSTQCSFPIYADPNGLVYQLLEKTGRATDINSDSAWSKHAPGSATATLTNIVQSAKLIKEVNPLKHGGARPDIGTAFLFESGETVKMSWSYRIASASAQLEADVVRRVLGIKTSAEEKEAKSMASIRDSRRISRERTFESEKKNAERSLRTICGLPAVRYAHRRTVSCAEGFQTWLPRVSCITG</sequence>